<protein>
    <submittedName>
        <fullName evidence="3">Uncharacterized protein</fullName>
    </submittedName>
</protein>
<comment type="caution">
    <text evidence="3">The sequence shown here is derived from an EMBL/GenBank/DDBJ whole genome shotgun (WGS) entry which is preliminary data.</text>
</comment>
<proteinExistence type="predicted"/>
<feature type="compositionally biased region" description="Low complexity" evidence="1">
    <location>
        <begin position="56"/>
        <end position="76"/>
    </location>
</feature>
<reference evidence="3" key="1">
    <citation type="submission" date="2021-01" db="EMBL/GenBank/DDBJ databases">
        <title>Whole genome shotgun sequence of Actinoplanes cyaneus NBRC 14990.</title>
        <authorList>
            <person name="Komaki H."/>
            <person name="Tamura T."/>
        </authorList>
    </citation>
    <scope>NUCLEOTIDE SEQUENCE</scope>
    <source>
        <strain evidence="3">NBRC 14990</strain>
    </source>
</reference>
<feature type="transmembrane region" description="Helical" evidence="2">
    <location>
        <begin position="25"/>
        <end position="43"/>
    </location>
</feature>
<dbReference type="RefSeq" id="WP_203742497.1">
    <property type="nucleotide sequence ID" value="NZ_BAAAUC010000047.1"/>
</dbReference>
<gene>
    <name evidence="3" type="ORF">Acy02nite_39630</name>
</gene>
<dbReference type="AlphaFoldDB" id="A0A919M4X5"/>
<evidence type="ECO:0000313" key="4">
    <source>
        <dbReference type="Proteomes" id="UP000619479"/>
    </source>
</evidence>
<sequence length="241" mass="25095">MANEEQDQPTQDPIPVRRGRRRKQALVAVAGAAVAISGAAFFAGNHSSENQQAGRAEPLASPSASASAGATASAPAEQIGKITAAGDKEAKGKPEPSLPQSAKDRVDAARKAAAKDGVKITHPLPAKEDPAKQAAAAQAKEVTVGSAKAGGAMRIVTLRGDLSGQREIGWVAGGITKHGPTSCSQRFKLYNEQTPKERPSLLVCWRTSAKRSVVVADTKIGGRPDVGRSLAVIDREWRKLG</sequence>
<feature type="region of interest" description="Disordered" evidence="1">
    <location>
        <begin position="46"/>
        <end position="130"/>
    </location>
</feature>
<evidence type="ECO:0000256" key="1">
    <source>
        <dbReference type="SAM" id="MobiDB-lite"/>
    </source>
</evidence>
<keyword evidence="4" id="KW-1185">Reference proteome</keyword>
<name>A0A919M4X5_9ACTN</name>
<evidence type="ECO:0000313" key="3">
    <source>
        <dbReference type="EMBL" id="GID66082.1"/>
    </source>
</evidence>
<feature type="compositionally biased region" description="Basic and acidic residues" evidence="1">
    <location>
        <begin position="102"/>
        <end position="130"/>
    </location>
</feature>
<evidence type="ECO:0000256" key="2">
    <source>
        <dbReference type="SAM" id="Phobius"/>
    </source>
</evidence>
<dbReference type="Proteomes" id="UP000619479">
    <property type="component" value="Unassembled WGS sequence"/>
</dbReference>
<keyword evidence="2" id="KW-1133">Transmembrane helix</keyword>
<keyword evidence="2" id="KW-0472">Membrane</keyword>
<keyword evidence="2" id="KW-0812">Transmembrane</keyword>
<accession>A0A919M4X5</accession>
<dbReference type="EMBL" id="BOMH01000028">
    <property type="protein sequence ID" value="GID66082.1"/>
    <property type="molecule type" value="Genomic_DNA"/>
</dbReference>
<organism evidence="3 4">
    <name type="scientific">Actinoplanes cyaneus</name>
    <dbReference type="NCBI Taxonomy" id="52696"/>
    <lineage>
        <taxon>Bacteria</taxon>
        <taxon>Bacillati</taxon>
        <taxon>Actinomycetota</taxon>
        <taxon>Actinomycetes</taxon>
        <taxon>Micromonosporales</taxon>
        <taxon>Micromonosporaceae</taxon>
        <taxon>Actinoplanes</taxon>
    </lineage>
</organism>
<feature type="region of interest" description="Disordered" evidence="1">
    <location>
        <begin position="1"/>
        <end position="24"/>
    </location>
</feature>